<evidence type="ECO:0000313" key="7">
    <source>
        <dbReference type="Proteomes" id="UP001209654"/>
    </source>
</evidence>
<dbReference type="SUPFAM" id="SSF53335">
    <property type="entry name" value="S-adenosyl-L-methionine-dependent methyltransferases"/>
    <property type="match status" value="1"/>
</dbReference>
<gene>
    <name evidence="6" type="primary">ubiG</name>
    <name evidence="6" type="ORF">AHIS1636_33670</name>
</gene>
<dbReference type="InterPro" id="IPR029063">
    <property type="entry name" value="SAM-dependent_MTases_sf"/>
</dbReference>
<organism evidence="6 7">
    <name type="scientific">Arthrobacter mangrovi</name>
    <dbReference type="NCBI Taxonomy" id="2966350"/>
    <lineage>
        <taxon>Bacteria</taxon>
        <taxon>Bacillati</taxon>
        <taxon>Actinomycetota</taxon>
        <taxon>Actinomycetes</taxon>
        <taxon>Micrococcales</taxon>
        <taxon>Micrococcaceae</taxon>
        <taxon>Arthrobacter</taxon>
    </lineage>
</organism>
<evidence type="ECO:0000256" key="1">
    <source>
        <dbReference type="ARBA" id="ARBA00022603"/>
    </source>
</evidence>
<dbReference type="InterPro" id="IPR013216">
    <property type="entry name" value="Methyltransf_11"/>
</dbReference>
<evidence type="ECO:0000259" key="5">
    <source>
        <dbReference type="Pfam" id="PF08241"/>
    </source>
</evidence>
<dbReference type="PANTHER" id="PTHR43464:SF19">
    <property type="entry name" value="UBIQUINONE BIOSYNTHESIS O-METHYLTRANSFERASE, MITOCHONDRIAL"/>
    <property type="match status" value="1"/>
</dbReference>
<comment type="caution">
    <text evidence="6">The sequence shown here is derived from an EMBL/GenBank/DDBJ whole genome shotgun (WGS) entry which is preliminary data.</text>
</comment>
<dbReference type="InterPro" id="IPR010233">
    <property type="entry name" value="UbiG_MeTrfase"/>
</dbReference>
<keyword evidence="6" id="KW-0830">Ubiquinone</keyword>
<feature type="domain" description="Methyltransferase type 11" evidence="5">
    <location>
        <begin position="55"/>
        <end position="150"/>
    </location>
</feature>
<name>A0ABQ5MY92_9MICC</name>
<keyword evidence="1" id="KW-0489">Methyltransferase</keyword>
<accession>A0ABQ5MY92</accession>
<keyword evidence="3" id="KW-0831">Ubiquinone biosynthesis</keyword>
<dbReference type="NCBIfam" id="TIGR01983">
    <property type="entry name" value="UbiG"/>
    <property type="match status" value="1"/>
</dbReference>
<keyword evidence="2" id="KW-0808">Transferase</keyword>
<keyword evidence="7" id="KW-1185">Reference proteome</keyword>
<dbReference type="EMBL" id="BRVS01000026">
    <property type="protein sequence ID" value="GLB68924.1"/>
    <property type="molecule type" value="Genomic_DNA"/>
</dbReference>
<evidence type="ECO:0000256" key="2">
    <source>
        <dbReference type="ARBA" id="ARBA00022679"/>
    </source>
</evidence>
<sequence length="259" mass="28209">MPIDNELYDRLGGSWWDEDNPLNLLHGSLTPARMDYFRTVLRHRLGGAPARLKALDIGCGAGLLAEEFARFGCEVTGVDPSGPALAAARRHAAEGGLDIRYLAGSGEVLPLEDRSFDVVLCCDVLEHVADLPRVIAETARVMKPGGLYLFDTVNRTAASWLLAIKILQDWPQTRIIDAQLHSWEMFIKPRELAHLLQRSGLEPGGLAGLAPRANPLAALSALRSARRGAISYGELGRRLDFGQVRTTALSYMGYAVKPG</sequence>
<keyword evidence="4" id="KW-0949">S-adenosyl-L-methionine</keyword>
<protein>
    <submittedName>
        <fullName evidence="6">Ubiquinone biosynthesis O-methyltransferase</fullName>
    </submittedName>
</protein>
<dbReference type="Pfam" id="PF08241">
    <property type="entry name" value="Methyltransf_11"/>
    <property type="match status" value="1"/>
</dbReference>
<evidence type="ECO:0000313" key="6">
    <source>
        <dbReference type="EMBL" id="GLB68924.1"/>
    </source>
</evidence>
<dbReference type="Gene3D" id="3.40.50.150">
    <property type="entry name" value="Vaccinia Virus protein VP39"/>
    <property type="match status" value="1"/>
</dbReference>
<dbReference type="CDD" id="cd02440">
    <property type="entry name" value="AdoMet_MTases"/>
    <property type="match status" value="1"/>
</dbReference>
<dbReference type="PANTHER" id="PTHR43464">
    <property type="entry name" value="METHYLTRANSFERASE"/>
    <property type="match status" value="1"/>
</dbReference>
<proteinExistence type="predicted"/>
<evidence type="ECO:0000256" key="3">
    <source>
        <dbReference type="ARBA" id="ARBA00022688"/>
    </source>
</evidence>
<reference evidence="6 7" key="1">
    <citation type="journal article" date="2023" name="Int. J. Syst. Evol. Microbiol.">
        <title>Arthrobacter mangrovi sp. nov., an actinobacterium isolated from the rhizosphere of a mangrove.</title>
        <authorList>
            <person name="Hamada M."/>
            <person name="Saitou S."/>
            <person name="Enomoto N."/>
            <person name="Nanri K."/>
            <person name="Hidaka K."/>
            <person name="Miura T."/>
            <person name="Tamura T."/>
        </authorList>
    </citation>
    <scope>NUCLEOTIDE SEQUENCE [LARGE SCALE GENOMIC DNA]</scope>
    <source>
        <strain evidence="6 7">NBRC 112813</strain>
    </source>
</reference>
<dbReference type="Proteomes" id="UP001209654">
    <property type="component" value="Unassembled WGS sequence"/>
</dbReference>
<evidence type="ECO:0000256" key="4">
    <source>
        <dbReference type="ARBA" id="ARBA00022691"/>
    </source>
</evidence>
<dbReference type="RefSeq" id="WP_264797016.1">
    <property type="nucleotide sequence ID" value="NZ_BRVS01000026.1"/>
</dbReference>